<dbReference type="PANTHER" id="PTHR31841:SF1">
    <property type="entry name" value="PROTEIN FAM72A-RELATED"/>
    <property type="match status" value="1"/>
</dbReference>
<dbReference type="Proteomes" id="UP000274922">
    <property type="component" value="Unassembled WGS sequence"/>
</dbReference>
<feature type="region of interest" description="Disordered" evidence="2">
    <location>
        <begin position="582"/>
        <end position="618"/>
    </location>
</feature>
<feature type="region of interest" description="Disordered" evidence="2">
    <location>
        <begin position="307"/>
        <end position="336"/>
    </location>
</feature>
<feature type="compositionally biased region" description="Low complexity" evidence="2">
    <location>
        <begin position="144"/>
        <end position="158"/>
    </location>
</feature>
<feature type="compositionally biased region" description="Basic and acidic residues" evidence="2">
    <location>
        <begin position="608"/>
        <end position="618"/>
    </location>
</feature>
<organism evidence="3 4">
    <name type="scientific">Caulochytrium protostelioides</name>
    <dbReference type="NCBI Taxonomy" id="1555241"/>
    <lineage>
        <taxon>Eukaryota</taxon>
        <taxon>Fungi</taxon>
        <taxon>Fungi incertae sedis</taxon>
        <taxon>Chytridiomycota</taxon>
        <taxon>Chytridiomycota incertae sedis</taxon>
        <taxon>Chytridiomycetes</taxon>
        <taxon>Caulochytriales</taxon>
        <taxon>Caulochytriaceae</taxon>
        <taxon>Caulochytrium</taxon>
    </lineage>
</organism>
<evidence type="ECO:0000256" key="1">
    <source>
        <dbReference type="ARBA" id="ARBA00006888"/>
    </source>
</evidence>
<gene>
    <name evidence="3" type="ORF">CXG81DRAFT_28283</name>
</gene>
<dbReference type="GO" id="GO:0005829">
    <property type="term" value="C:cytosol"/>
    <property type="evidence" value="ECO:0007669"/>
    <property type="project" value="TreeGrafter"/>
</dbReference>
<accession>A0A4P9X1C8</accession>
<reference evidence="4" key="1">
    <citation type="journal article" date="2018" name="Nat. Microbiol.">
        <title>Leveraging single-cell genomics to expand the fungal tree of life.</title>
        <authorList>
            <person name="Ahrendt S.R."/>
            <person name="Quandt C.A."/>
            <person name="Ciobanu D."/>
            <person name="Clum A."/>
            <person name="Salamov A."/>
            <person name="Andreopoulos B."/>
            <person name="Cheng J.F."/>
            <person name="Woyke T."/>
            <person name="Pelin A."/>
            <person name="Henrissat B."/>
            <person name="Reynolds N.K."/>
            <person name="Benny G.L."/>
            <person name="Smith M.E."/>
            <person name="James T.Y."/>
            <person name="Grigoriev I.V."/>
        </authorList>
    </citation>
    <scope>NUCLEOTIDE SEQUENCE [LARGE SCALE GENOMIC DNA]</scope>
    <source>
        <strain evidence="4">ATCC 52028</strain>
    </source>
</reference>
<feature type="compositionally biased region" description="Acidic residues" evidence="2">
    <location>
        <begin position="485"/>
        <end position="494"/>
    </location>
</feature>
<dbReference type="PANTHER" id="PTHR31841">
    <property type="entry name" value="PROTEIN FAM72A-RELATED"/>
    <property type="match status" value="1"/>
</dbReference>
<keyword evidence="4" id="KW-1185">Reference proteome</keyword>
<sequence>MAHRRLPPAAADAALPFAAGDLHERGDYEDYAVTAVRDEPVSQLAASPTDAGIAVYDATLGAHAGAFNGAASPSVAAASVAALRTPAMHALAVTDAPSPWRAPHDADDAGVANHAGDEAARPALHRIPSTSSIHSAGSLLRDPSVSGDSASSSSSGSSSDLAFVLELEALPPLRPEDVPRLASGLPPAVGYRDYTPPNRSTREFVQRAAAAAAAAAASAAAASVAAAVGVPGAAPPATGVGVGDGAPRTAAATGYVVLGGHRPPPSARAAIGQYSFRRSPTGTAVTAAAAEAPMPAATAAPAAAAPAAASTPTRAPATATATALSLAPVPREDDRRAPATWTIRDPSTAWHARLREPRAAAAAEDEAAPAPAFTATAAAAPGRPRHPSPWELAVRATRGGWRTSVDATRRRARQADVHALACAHCMRELSQRGLCHGARGFSTDTPPGHARYVVDERCRAARLRTGRAPHALVGTPPAHRALAVSDDDDDDDDHDAVAGFADAEDVDDADDADDDDDGGGGGGGRYADPDDACACETKEFMCDGCGAVAGCHVVTPCDDCAKPPFEDHHWLFYPGAVLPERRMTPGGDEPLQWSALPDPSQDPALLRQRQDGYDRYCR</sequence>
<proteinExistence type="inferred from homology"/>
<feature type="compositionally biased region" description="Low complexity" evidence="2">
    <location>
        <begin position="307"/>
        <end position="329"/>
    </location>
</feature>
<dbReference type="AlphaFoldDB" id="A0A4P9X1C8"/>
<name>A0A4P9X1C8_9FUNG</name>
<comment type="similarity">
    <text evidence="1">Belongs to the FAM72 family.</text>
</comment>
<feature type="region of interest" description="Disordered" evidence="2">
    <location>
        <begin position="133"/>
        <end position="158"/>
    </location>
</feature>
<feature type="region of interest" description="Disordered" evidence="2">
    <location>
        <begin position="469"/>
        <end position="525"/>
    </location>
</feature>
<feature type="compositionally biased region" description="Acidic residues" evidence="2">
    <location>
        <begin position="502"/>
        <end position="518"/>
    </location>
</feature>
<evidence type="ECO:0000256" key="2">
    <source>
        <dbReference type="SAM" id="MobiDB-lite"/>
    </source>
</evidence>
<protein>
    <submittedName>
        <fullName evidence="3">Uncharacterized protein</fullName>
    </submittedName>
</protein>
<evidence type="ECO:0000313" key="4">
    <source>
        <dbReference type="Proteomes" id="UP000274922"/>
    </source>
</evidence>
<evidence type="ECO:0000313" key="3">
    <source>
        <dbReference type="EMBL" id="RKO98932.1"/>
    </source>
</evidence>
<dbReference type="InterPro" id="IPR026768">
    <property type="entry name" value="YPEH2ZP"/>
</dbReference>
<dbReference type="EMBL" id="ML014341">
    <property type="protein sequence ID" value="RKO98932.1"/>
    <property type="molecule type" value="Genomic_DNA"/>
</dbReference>
<dbReference type="Pfam" id="PF14976">
    <property type="entry name" value="YPEH2ZP"/>
    <property type="match status" value="1"/>
</dbReference>